<dbReference type="KEGG" id="cak:Caul_5279"/>
<proteinExistence type="predicted"/>
<evidence type="ECO:0000256" key="4">
    <source>
        <dbReference type="PROSITE-ProRule" id="PRU00335"/>
    </source>
</evidence>
<dbReference type="GO" id="GO:0003677">
    <property type="term" value="F:DNA binding"/>
    <property type="evidence" value="ECO:0007669"/>
    <property type="project" value="UniProtKB-UniRule"/>
</dbReference>
<evidence type="ECO:0000313" key="6">
    <source>
        <dbReference type="EMBL" id="ABZ74399.1"/>
    </source>
</evidence>
<dbReference type="PANTHER" id="PTHR47506">
    <property type="entry name" value="TRANSCRIPTIONAL REGULATORY PROTEIN"/>
    <property type="match status" value="1"/>
</dbReference>
<keyword evidence="3" id="KW-0804">Transcription</keyword>
<evidence type="ECO:0000256" key="2">
    <source>
        <dbReference type="ARBA" id="ARBA00023125"/>
    </source>
</evidence>
<feature type="domain" description="HTH tetR-type" evidence="5">
    <location>
        <begin position="19"/>
        <end position="79"/>
    </location>
</feature>
<geneLocation type="plasmid" evidence="6">
    <name>pCAUL01</name>
</geneLocation>
<accession>B0T912</accession>
<evidence type="ECO:0000259" key="5">
    <source>
        <dbReference type="PROSITE" id="PS50977"/>
    </source>
</evidence>
<reference evidence="6" key="1">
    <citation type="submission" date="2008-01" db="EMBL/GenBank/DDBJ databases">
        <title>Complete sequence of plasmid1 pCAUL01 of Caulobacter sp. K31.</title>
        <authorList>
            <consortium name="US DOE Joint Genome Institute"/>
            <person name="Copeland A."/>
            <person name="Lucas S."/>
            <person name="Lapidus A."/>
            <person name="Barry K."/>
            <person name="Glavina del Rio T."/>
            <person name="Dalin E."/>
            <person name="Tice H."/>
            <person name="Pitluck S."/>
            <person name="Bruce D."/>
            <person name="Goodwin L."/>
            <person name="Thompson L.S."/>
            <person name="Brettin T."/>
            <person name="Detter J.C."/>
            <person name="Han C."/>
            <person name="Schmutz J."/>
            <person name="Larimer F."/>
            <person name="Land M."/>
            <person name="Hauser L."/>
            <person name="Kyrpides N."/>
            <person name="Kim E."/>
            <person name="Stephens C."/>
            <person name="Richardson P."/>
        </authorList>
    </citation>
    <scope>NUCLEOTIDE SEQUENCE [LARGE SCALE GENOMIC DNA]</scope>
    <source>
        <strain evidence="6">K31</strain>
        <plasmid evidence="6">pCAUL01</plasmid>
    </source>
</reference>
<dbReference type="HOGENOM" id="CLU_069356_18_2_5"/>
<name>B0T912_CAUSK</name>
<dbReference type="SUPFAM" id="SSF46689">
    <property type="entry name" value="Homeodomain-like"/>
    <property type="match status" value="1"/>
</dbReference>
<keyword evidence="1" id="KW-0805">Transcription regulation</keyword>
<keyword evidence="6" id="KW-0614">Plasmid</keyword>
<dbReference type="Pfam" id="PF00440">
    <property type="entry name" value="TetR_N"/>
    <property type="match status" value="1"/>
</dbReference>
<sequence length="211" mass="23246">MKTPSASPRKRRPQAERSADMRARLIQAAITCLNRNGYSATTVTSVADEAGASRGAFTHQFPAKTDLMLAVVQAVFESDSAAYNQTIEAMAPAQWLMALPQTMWGVMSRPSGIAVMEIMLASRSDPELAEKLRAQQKLIDERAHQWSAERIRAAGLDPIPEAEAVHELYVAAVRGLALEAVFMNNADGVQRSLQVLTDMMRRFYPAIEDKL</sequence>
<dbReference type="PRINTS" id="PR00455">
    <property type="entry name" value="HTHTETR"/>
</dbReference>
<keyword evidence="2 4" id="KW-0238">DNA-binding</keyword>
<protein>
    <submittedName>
        <fullName evidence="6">Transcriptional regulator, TetR family</fullName>
    </submittedName>
</protein>
<dbReference type="PANTHER" id="PTHR47506:SF6">
    <property type="entry name" value="HTH-TYPE TRANSCRIPTIONAL REPRESSOR NEMR"/>
    <property type="match status" value="1"/>
</dbReference>
<gene>
    <name evidence="6" type="ordered locus">Caul_5279</name>
</gene>
<evidence type="ECO:0000256" key="1">
    <source>
        <dbReference type="ARBA" id="ARBA00023015"/>
    </source>
</evidence>
<dbReference type="AlphaFoldDB" id="B0T912"/>
<organism evidence="6">
    <name type="scientific">Caulobacter sp. (strain K31)</name>
    <dbReference type="NCBI Taxonomy" id="366602"/>
    <lineage>
        <taxon>Bacteria</taxon>
        <taxon>Pseudomonadati</taxon>
        <taxon>Pseudomonadota</taxon>
        <taxon>Alphaproteobacteria</taxon>
        <taxon>Caulobacterales</taxon>
        <taxon>Caulobacteraceae</taxon>
        <taxon>Caulobacter</taxon>
    </lineage>
</organism>
<dbReference type="EMBL" id="CP000928">
    <property type="protein sequence ID" value="ABZ74399.1"/>
    <property type="molecule type" value="Genomic_DNA"/>
</dbReference>
<evidence type="ECO:0000256" key="3">
    <source>
        <dbReference type="ARBA" id="ARBA00023163"/>
    </source>
</evidence>
<dbReference type="InterPro" id="IPR001647">
    <property type="entry name" value="HTH_TetR"/>
</dbReference>
<dbReference type="PROSITE" id="PS50977">
    <property type="entry name" value="HTH_TETR_2"/>
    <property type="match status" value="1"/>
</dbReference>
<feature type="DNA-binding region" description="H-T-H motif" evidence="4">
    <location>
        <begin position="42"/>
        <end position="61"/>
    </location>
</feature>
<dbReference type="InterPro" id="IPR009057">
    <property type="entry name" value="Homeodomain-like_sf"/>
</dbReference>
<dbReference type="Gene3D" id="1.10.357.10">
    <property type="entry name" value="Tetracycline Repressor, domain 2"/>
    <property type="match status" value="1"/>
</dbReference>